<dbReference type="Pfam" id="PF00646">
    <property type="entry name" value="F-box"/>
    <property type="match status" value="1"/>
</dbReference>
<dbReference type="CDD" id="cd22160">
    <property type="entry name" value="F-box_AtFBL13-like"/>
    <property type="match status" value="1"/>
</dbReference>
<comment type="caution">
    <text evidence="2">The sequence shown here is derived from an EMBL/GenBank/DDBJ whole genome shotgun (WGS) entry which is preliminary data.</text>
</comment>
<protein>
    <recommendedName>
        <fullName evidence="1">F-box domain-containing protein</fullName>
    </recommendedName>
</protein>
<dbReference type="InterPro" id="IPR055294">
    <property type="entry name" value="FBL60-like"/>
</dbReference>
<dbReference type="InterPro" id="IPR055411">
    <property type="entry name" value="LRR_FXL15/At3g58940/PEG3-like"/>
</dbReference>
<dbReference type="SUPFAM" id="SSF52058">
    <property type="entry name" value="L domain-like"/>
    <property type="match status" value="1"/>
</dbReference>
<evidence type="ECO:0000259" key="1">
    <source>
        <dbReference type="PROSITE" id="PS50181"/>
    </source>
</evidence>
<dbReference type="SMART" id="SM00256">
    <property type="entry name" value="FBOX"/>
    <property type="match status" value="1"/>
</dbReference>
<dbReference type="InterPro" id="IPR053781">
    <property type="entry name" value="F-box_AtFBL13-like"/>
</dbReference>
<keyword evidence="3" id="KW-1185">Reference proteome</keyword>
<dbReference type="SUPFAM" id="SSF81383">
    <property type="entry name" value="F-box domain"/>
    <property type="match status" value="1"/>
</dbReference>
<proteinExistence type="predicted"/>
<organism evidence="2 3">
    <name type="scientific">Stylosanthes scabra</name>
    <dbReference type="NCBI Taxonomy" id="79078"/>
    <lineage>
        <taxon>Eukaryota</taxon>
        <taxon>Viridiplantae</taxon>
        <taxon>Streptophyta</taxon>
        <taxon>Embryophyta</taxon>
        <taxon>Tracheophyta</taxon>
        <taxon>Spermatophyta</taxon>
        <taxon>Magnoliopsida</taxon>
        <taxon>eudicotyledons</taxon>
        <taxon>Gunneridae</taxon>
        <taxon>Pentapetalae</taxon>
        <taxon>rosids</taxon>
        <taxon>fabids</taxon>
        <taxon>Fabales</taxon>
        <taxon>Fabaceae</taxon>
        <taxon>Papilionoideae</taxon>
        <taxon>50 kb inversion clade</taxon>
        <taxon>dalbergioids sensu lato</taxon>
        <taxon>Dalbergieae</taxon>
        <taxon>Pterocarpus clade</taxon>
        <taxon>Stylosanthes</taxon>
    </lineage>
</organism>
<dbReference type="Gene3D" id="1.20.1280.50">
    <property type="match status" value="1"/>
</dbReference>
<feature type="domain" description="F-box" evidence="1">
    <location>
        <begin position="15"/>
        <end position="51"/>
    </location>
</feature>
<evidence type="ECO:0000313" key="2">
    <source>
        <dbReference type="EMBL" id="MED6196690.1"/>
    </source>
</evidence>
<evidence type="ECO:0000313" key="3">
    <source>
        <dbReference type="Proteomes" id="UP001341840"/>
    </source>
</evidence>
<dbReference type="InterPro" id="IPR001810">
    <property type="entry name" value="F-box_dom"/>
</dbReference>
<gene>
    <name evidence="2" type="ORF">PIB30_049762</name>
</gene>
<dbReference type="Proteomes" id="UP001341840">
    <property type="component" value="Unassembled WGS sequence"/>
</dbReference>
<dbReference type="Pfam" id="PF24758">
    <property type="entry name" value="LRR_At5g56370"/>
    <property type="match status" value="1"/>
</dbReference>
<dbReference type="Gene3D" id="3.80.10.10">
    <property type="entry name" value="Ribonuclease Inhibitor"/>
    <property type="match status" value="1"/>
</dbReference>
<sequence length="250" mass="28228">MEWISGGRTTKKRRMDMISALPDSLISHILSFLPTKTAVSTSLLSRRWRHLWQHLQHFDFNLQLEQDLDQCDDDESFTRFTAFVSGVLAQRRVRDIRKFRLLCSYTHKSSLHERSLSYWLLAAIGPQLQDLHLCLCEPDPDSCIILSPCYTVPRDIFTCSSLVSLSLDGLISIHSISSVHLPSLKTLRLSIGGPIPMDMIFSGCPVLENLFLYFNTGNAPKIFVPSSLKRLTLNSCMASKAGKVEVELDA</sequence>
<dbReference type="PROSITE" id="PS50181">
    <property type="entry name" value="FBOX"/>
    <property type="match status" value="1"/>
</dbReference>
<reference evidence="2 3" key="1">
    <citation type="journal article" date="2023" name="Plants (Basel)">
        <title>Bridging the Gap: Combining Genomics and Transcriptomics Approaches to Understand Stylosanthes scabra, an Orphan Legume from the Brazilian Caatinga.</title>
        <authorList>
            <person name="Ferreira-Neto J.R.C."/>
            <person name="da Silva M.D."/>
            <person name="Binneck E."/>
            <person name="de Melo N.F."/>
            <person name="da Silva R.H."/>
            <person name="de Melo A.L.T.M."/>
            <person name="Pandolfi V."/>
            <person name="Bustamante F.O."/>
            <person name="Brasileiro-Vidal A.C."/>
            <person name="Benko-Iseppon A.M."/>
        </authorList>
    </citation>
    <scope>NUCLEOTIDE SEQUENCE [LARGE SCALE GENOMIC DNA]</scope>
    <source>
        <tissue evidence="2">Leaves</tissue>
    </source>
</reference>
<dbReference type="InterPro" id="IPR036047">
    <property type="entry name" value="F-box-like_dom_sf"/>
</dbReference>
<accession>A0ABU6XHN4</accession>
<dbReference type="PANTHER" id="PTHR31293">
    <property type="entry name" value="RNI-LIKE SUPERFAMILY PROTEIN"/>
    <property type="match status" value="1"/>
</dbReference>
<dbReference type="InterPro" id="IPR032675">
    <property type="entry name" value="LRR_dom_sf"/>
</dbReference>
<name>A0ABU6XHN4_9FABA</name>
<dbReference type="EMBL" id="JASCZI010211785">
    <property type="protein sequence ID" value="MED6196690.1"/>
    <property type="molecule type" value="Genomic_DNA"/>
</dbReference>
<dbReference type="PANTHER" id="PTHR31293:SF12">
    <property type="entry name" value="RNI-LIKE SUPERFAMILY PROTEIN"/>
    <property type="match status" value="1"/>
</dbReference>